<dbReference type="GO" id="GO:0010945">
    <property type="term" value="F:coenzyme A diphosphatase activity"/>
    <property type="evidence" value="ECO:0007669"/>
    <property type="project" value="InterPro"/>
</dbReference>
<keyword evidence="4 8" id="KW-0378">Hydrolase</keyword>
<evidence type="ECO:0000259" key="7">
    <source>
        <dbReference type="PROSITE" id="PS51462"/>
    </source>
</evidence>
<evidence type="ECO:0000313" key="8">
    <source>
        <dbReference type="EMBL" id="ETN64728.1"/>
    </source>
</evidence>
<evidence type="ECO:0000256" key="6">
    <source>
        <dbReference type="ARBA" id="ARBA00023211"/>
    </source>
</evidence>
<dbReference type="FunCoup" id="W5JN35">
    <property type="interactions" value="165"/>
</dbReference>
<feature type="domain" description="Nudix hydrolase" evidence="7">
    <location>
        <begin position="41"/>
        <end position="180"/>
    </location>
</feature>
<dbReference type="VEuPathDB" id="VectorBase:ADAC003521"/>
<keyword evidence="10" id="KW-1185">Reference proteome</keyword>
<dbReference type="InterPro" id="IPR015797">
    <property type="entry name" value="NUDIX_hydrolase-like_dom_sf"/>
</dbReference>
<reference evidence="9" key="4">
    <citation type="submission" date="2015-06" db="UniProtKB">
        <authorList>
            <consortium name="EnsemblMetazoa"/>
        </authorList>
    </citation>
    <scope>IDENTIFICATION</scope>
</reference>
<evidence type="ECO:0000313" key="9">
    <source>
        <dbReference type="EnsemblMetazoa" id="ADAC003521-PA"/>
    </source>
</evidence>
<keyword evidence="5" id="KW-0460">Magnesium</keyword>
<dbReference type="PROSITE" id="PS51462">
    <property type="entry name" value="NUDIX"/>
    <property type="match status" value="1"/>
</dbReference>
<dbReference type="InterPro" id="IPR045121">
    <property type="entry name" value="CoAse"/>
</dbReference>
<dbReference type="STRING" id="43151.W5JN35"/>
<dbReference type="Proteomes" id="UP000000673">
    <property type="component" value="Unassembled WGS sequence"/>
</dbReference>
<dbReference type="Gene3D" id="3.90.79.10">
    <property type="entry name" value="Nucleoside Triphosphate Pyrophosphohydrolase"/>
    <property type="match status" value="1"/>
</dbReference>
<keyword evidence="6" id="KW-0464">Manganese</keyword>
<evidence type="ECO:0000256" key="4">
    <source>
        <dbReference type="ARBA" id="ARBA00022801"/>
    </source>
</evidence>
<reference evidence="8" key="2">
    <citation type="submission" date="2010-05" db="EMBL/GenBank/DDBJ databases">
        <authorList>
            <person name="Almeida L.G."/>
            <person name="Nicolas M.F."/>
            <person name="Souza R.C."/>
            <person name="Vasconcelos A.T.R."/>
        </authorList>
    </citation>
    <scope>NUCLEOTIDE SEQUENCE</scope>
</reference>
<reference evidence="8" key="3">
    <citation type="journal article" date="2013" name="Nucleic Acids Res.">
        <title>The genome of Anopheles darlingi, the main neotropical malaria vector.</title>
        <authorList>
            <person name="Marinotti O."/>
            <person name="Cerqueira G.C."/>
            <person name="de Almeida L.G."/>
            <person name="Ferro M.I."/>
            <person name="Loreto E.L."/>
            <person name="Zaha A."/>
            <person name="Teixeira S.M."/>
            <person name="Wespiser A.R."/>
            <person name="Almeida E Silva A."/>
            <person name="Schlindwein A.D."/>
            <person name="Pacheco A.C."/>
            <person name="Silva A.L."/>
            <person name="Graveley B.R."/>
            <person name="Walenz B.P."/>
            <person name="Lima Bde A."/>
            <person name="Ribeiro C.A."/>
            <person name="Nunes-Silva C.G."/>
            <person name="de Carvalho C.R."/>
            <person name="Soares C.M."/>
            <person name="de Menezes C.B."/>
            <person name="Matiolli C."/>
            <person name="Caffrey D."/>
            <person name="Araujo D.A."/>
            <person name="de Oliveira D.M."/>
            <person name="Golenbock D."/>
            <person name="Grisard E.C."/>
            <person name="Fantinatti-Garboggini F."/>
            <person name="de Carvalho F.M."/>
            <person name="Barcellos F.G."/>
            <person name="Prosdocimi F."/>
            <person name="May G."/>
            <person name="Azevedo Junior G.M."/>
            <person name="Guimaraes G.M."/>
            <person name="Goldman G.H."/>
            <person name="Padilha I.Q."/>
            <person name="Batista Jda S."/>
            <person name="Ferro J.A."/>
            <person name="Ribeiro J.M."/>
            <person name="Fietto J.L."/>
            <person name="Dabbas K.M."/>
            <person name="Cerdeira L."/>
            <person name="Agnez-Lima L.F."/>
            <person name="Brocchi M."/>
            <person name="de Carvalho M.O."/>
            <person name="Teixeira Mde M."/>
            <person name="Diniz Maia Mde M."/>
            <person name="Goldman M.H."/>
            <person name="Cruz Schneider M.P."/>
            <person name="Felipe M.S."/>
            <person name="Hungria M."/>
            <person name="Nicolas M.F."/>
            <person name="Pereira M."/>
            <person name="Montes M.A."/>
            <person name="Cantao M.E."/>
            <person name="Vincentz M."/>
            <person name="Rafael M.S."/>
            <person name="Silverman N."/>
            <person name="Stoco P.H."/>
            <person name="Souza R.C."/>
            <person name="Vicentini R."/>
            <person name="Gazzinelli R.T."/>
            <person name="Neves Rde O."/>
            <person name="Silva R."/>
            <person name="Astolfi-Filho S."/>
            <person name="Maciel T.E."/>
            <person name="Urmenyi T.P."/>
            <person name="Tadei W.P."/>
            <person name="Camargo E.P."/>
            <person name="de Vasconcelos A.T."/>
        </authorList>
    </citation>
    <scope>NUCLEOTIDE SEQUENCE</scope>
</reference>
<organism evidence="8">
    <name type="scientific">Anopheles darlingi</name>
    <name type="common">Mosquito</name>
    <dbReference type="NCBI Taxonomy" id="43151"/>
    <lineage>
        <taxon>Eukaryota</taxon>
        <taxon>Metazoa</taxon>
        <taxon>Ecdysozoa</taxon>
        <taxon>Arthropoda</taxon>
        <taxon>Hexapoda</taxon>
        <taxon>Insecta</taxon>
        <taxon>Pterygota</taxon>
        <taxon>Neoptera</taxon>
        <taxon>Endopterygota</taxon>
        <taxon>Diptera</taxon>
        <taxon>Nematocera</taxon>
        <taxon>Culicoidea</taxon>
        <taxon>Culicidae</taxon>
        <taxon>Anophelinae</taxon>
        <taxon>Anopheles</taxon>
    </lineage>
</organism>
<dbReference type="InterPro" id="IPR000086">
    <property type="entry name" value="NUDIX_hydrolase_dom"/>
</dbReference>
<gene>
    <name evidence="8" type="ORF">AND_003521</name>
</gene>
<evidence type="ECO:0000256" key="2">
    <source>
        <dbReference type="ARBA" id="ARBA00001946"/>
    </source>
</evidence>
<sequence>MLRKASELLHPALLTNGTRQREIISRLQALPKIQLNKHRVAKEAAVLIPLCLVDGKVCLLYTLRSSKMRSHRGQVSFPGGMKDDTDSDHAACALREFEEETGISKRTVHVWGCGNPIVPAFDLAVTPVVGSLGDYCPEQLQPSTDEVAKVFTVPIETYSRAENRQHTQFRTNYSSPVFLNGPETVWGLTAIITHLFLTALLPPDVYERQLPFLRKYSSSKANTTKSR</sequence>
<dbReference type="EMBL" id="ADMH02000893">
    <property type="protein sequence ID" value="ETN64728.1"/>
    <property type="molecule type" value="Genomic_DNA"/>
</dbReference>
<dbReference type="HOGENOM" id="CLU_040940_4_1_1"/>
<dbReference type="SUPFAM" id="SSF55811">
    <property type="entry name" value="Nudix"/>
    <property type="match status" value="1"/>
</dbReference>
<dbReference type="AlphaFoldDB" id="W5JN35"/>
<evidence type="ECO:0000256" key="1">
    <source>
        <dbReference type="ARBA" id="ARBA00001936"/>
    </source>
</evidence>
<dbReference type="eggNOG" id="KOG3069">
    <property type="taxonomic scope" value="Eukaryota"/>
</dbReference>
<comment type="cofactor">
    <cofactor evidence="1">
        <name>Mn(2+)</name>
        <dbReference type="ChEBI" id="CHEBI:29035"/>
    </cofactor>
</comment>
<evidence type="ECO:0000256" key="5">
    <source>
        <dbReference type="ARBA" id="ARBA00022842"/>
    </source>
</evidence>
<name>W5JN35_ANODA</name>
<dbReference type="Pfam" id="PF00293">
    <property type="entry name" value="NUDIX"/>
    <property type="match status" value="1"/>
</dbReference>
<evidence type="ECO:0000256" key="3">
    <source>
        <dbReference type="ARBA" id="ARBA00022723"/>
    </source>
</evidence>
<keyword evidence="3" id="KW-0479">Metal-binding</keyword>
<dbReference type="CDD" id="cd03426">
    <property type="entry name" value="NUDIX_CoAse_Nudt7"/>
    <property type="match status" value="1"/>
</dbReference>
<reference evidence="8 10" key="1">
    <citation type="journal article" date="2010" name="BMC Genomics">
        <title>Combination of measures distinguishes pre-miRNAs from other stem-loops in the genome of the newly sequenced Anopheles darlingi.</title>
        <authorList>
            <person name="Mendes N.D."/>
            <person name="Freitas A.T."/>
            <person name="Vasconcelos A.T."/>
            <person name="Sagot M.F."/>
        </authorList>
    </citation>
    <scope>NUCLEOTIDE SEQUENCE</scope>
</reference>
<dbReference type="VEuPathDB" id="VectorBase:ADAR2_004321"/>
<dbReference type="PANTHER" id="PTHR12992:SF11">
    <property type="entry name" value="MITOCHONDRIAL COENZYME A DIPHOSPHATASE NUDT8"/>
    <property type="match status" value="1"/>
</dbReference>
<comment type="cofactor">
    <cofactor evidence="2">
        <name>Mg(2+)</name>
        <dbReference type="ChEBI" id="CHEBI:18420"/>
    </cofactor>
</comment>
<accession>W5JN35</accession>
<dbReference type="EnsemblMetazoa" id="ADAC003521-RA">
    <property type="protein sequence ID" value="ADAC003521-PA"/>
    <property type="gene ID" value="ADAC003521"/>
</dbReference>
<dbReference type="OrthoDB" id="206213at2759"/>
<evidence type="ECO:0000313" key="10">
    <source>
        <dbReference type="Proteomes" id="UP000000673"/>
    </source>
</evidence>
<dbReference type="OMA" id="HYRIWGI"/>
<dbReference type="GO" id="GO:0046872">
    <property type="term" value="F:metal ion binding"/>
    <property type="evidence" value="ECO:0007669"/>
    <property type="project" value="UniProtKB-KW"/>
</dbReference>
<protein>
    <submittedName>
        <fullName evidence="8">Nudix hydrolase 3</fullName>
    </submittedName>
</protein>
<dbReference type="PANTHER" id="PTHR12992">
    <property type="entry name" value="NUDIX HYDROLASE"/>
    <property type="match status" value="1"/>
</dbReference>
<proteinExistence type="predicted"/>